<dbReference type="PANTHER" id="PTHR30461:SF23">
    <property type="entry name" value="DNA RECOMBINASE-RELATED"/>
    <property type="match status" value="1"/>
</dbReference>
<evidence type="ECO:0000256" key="4">
    <source>
        <dbReference type="PIRSR" id="PIRSR606118-50"/>
    </source>
</evidence>
<name>A0A839QMM0_9MICC</name>
<proteinExistence type="predicted"/>
<keyword evidence="2" id="KW-0238">DNA-binding</keyword>
<dbReference type="InterPro" id="IPR036162">
    <property type="entry name" value="Resolvase-like_N_sf"/>
</dbReference>
<dbReference type="InterPro" id="IPR011109">
    <property type="entry name" value="DNA_bind_recombinase_dom"/>
</dbReference>
<dbReference type="Pfam" id="PF00239">
    <property type="entry name" value="Resolvase"/>
    <property type="match status" value="1"/>
</dbReference>
<evidence type="ECO:0000259" key="6">
    <source>
        <dbReference type="PROSITE" id="PS51736"/>
    </source>
</evidence>
<reference evidence="7 8" key="1">
    <citation type="submission" date="2020-08" db="EMBL/GenBank/DDBJ databases">
        <title>Sequencing the genomes of 1000 actinobacteria strains.</title>
        <authorList>
            <person name="Klenk H.-P."/>
        </authorList>
    </citation>
    <scope>NUCLEOTIDE SEQUENCE [LARGE SCALE GENOMIC DNA]</scope>
    <source>
        <strain evidence="7 8">DSM 22826</strain>
    </source>
</reference>
<protein>
    <submittedName>
        <fullName evidence="7">DNA invertase Pin-like site-specific DNA recombinase</fullName>
    </submittedName>
</protein>
<keyword evidence="1" id="KW-0229">DNA integration</keyword>
<dbReference type="RefSeq" id="WP_183513157.1">
    <property type="nucleotide sequence ID" value="NZ_BAABGK010000037.1"/>
</dbReference>
<dbReference type="GO" id="GO:0015074">
    <property type="term" value="P:DNA integration"/>
    <property type="evidence" value="ECO:0007669"/>
    <property type="project" value="UniProtKB-KW"/>
</dbReference>
<dbReference type="PROSITE" id="PS51736">
    <property type="entry name" value="RECOMBINASES_3"/>
    <property type="match status" value="1"/>
</dbReference>
<sequence>MNPIRTAIVYARVSTEEQASKGASLDAQIQVLSQVAQFRGWNAVVMQEQASGKSMSRKARPVLNEALDMLTAGAAHYLLAVRIDRISRSVEDFAGLMGRSRREGWAMVLSEMELDTTTSQGEFMANVQVSVAQYERRLIGDRTREGLAQRKREGVKLGRHTELPVGVVKRIKTERRHGATYTAIAKGLTEDGTPTAQGGARWYPATVKKILESEVWARIS</sequence>
<organism evidence="7 8">
    <name type="scientific">Paeniglutamicibacter cryotolerans</name>
    <dbReference type="NCBI Taxonomy" id="670079"/>
    <lineage>
        <taxon>Bacteria</taxon>
        <taxon>Bacillati</taxon>
        <taxon>Actinomycetota</taxon>
        <taxon>Actinomycetes</taxon>
        <taxon>Micrococcales</taxon>
        <taxon>Micrococcaceae</taxon>
        <taxon>Paeniglutamicibacter</taxon>
    </lineage>
</organism>
<dbReference type="AlphaFoldDB" id="A0A839QMM0"/>
<dbReference type="InterPro" id="IPR006119">
    <property type="entry name" value="Resolv_N"/>
</dbReference>
<comment type="caution">
    <text evidence="7">The sequence shown here is derived from an EMBL/GenBank/DDBJ whole genome shotgun (WGS) entry which is preliminary data.</text>
</comment>
<evidence type="ECO:0000313" key="7">
    <source>
        <dbReference type="EMBL" id="MBB2997499.1"/>
    </source>
</evidence>
<dbReference type="EMBL" id="JACHVS010000003">
    <property type="protein sequence ID" value="MBB2997499.1"/>
    <property type="molecule type" value="Genomic_DNA"/>
</dbReference>
<dbReference type="GO" id="GO:0000150">
    <property type="term" value="F:DNA strand exchange activity"/>
    <property type="evidence" value="ECO:0007669"/>
    <property type="project" value="InterPro"/>
</dbReference>
<dbReference type="Gene3D" id="3.40.50.1390">
    <property type="entry name" value="Resolvase, N-terminal catalytic domain"/>
    <property type="match status" value="1"/>
</dbReference>
<evidence type="ECO:0000256" key="3">
    <source>
        <dbReference type="ARBA" id="ARBA00023172"/>
    </source>
</evidence>
<feature type="domain" description="Resolvase/invertase-type recombinase catalytic" evidence="6">
    <location>
        <begin position="6"/>
        <end position="154"/>
    </location>
</feature>
<gene>
    <name evidence="7" type="ORF">E9229_003771</name>
</gene>
<evidence type="ECO:0000256" key="2">
    <source>
        <dbReference type="ARBA" id="ARBA00023125"/>
    </source>
</evidence>
<feature type="active site" description="O-(5'-phospho-DNA)-serine intermediate" evidence="4 5">
    <location>
        <position position="14"/>
    </location>
</feature>
<dbReference type="Gene3D" id="3.90.1750.20">
    <property type="entry name" value="Putative Large Serine Recombinase, Chain B, Domain 2"/>
    <property type="match status" value="1"/>
</dbReference>
<keyword evidence="8" id="KW-1185">Reference proteome</keyword>
<keyword evidence="3" id="KW-0233">DNA recombination</keyword>
<dbReference type="InterPro" id="IPR050639">
    <property type="entry name" value="SSR_resolvase"/>
</dbReference>
<evidence type="ECO:0000256" key="5">
    <source>
        <dbReference type="PROSITE-ProRule" id="PRU10137"/>
    </source>
</evidence>
<dbReference type="CDD" id="cd00338">
    <property type="entry name" value="Ser_Recombinase"/>
    <property type="match status" value="1"/>
</dbReference>
<dbReference type="SUPFAM" id="SSF53041">
    <property type="entry name" value="Resolvase-like"/>
    <property type="match status" value="1"/>
</dbReference>
<accession>A0A839QMM0</accession>
<dbReference type="GO" id="GO:0003677">
    <property type="term" value="F:DNA binding"/>
    <property type="evidence" value="ECO:0007669"/>
    <property type="project" value="UniProtKB-KW"/>
</dbReference>
<dbReference type="InterPro" id="IPR038109">
    <property type="entry name" value="DNA_bind_recomb_sf"/>
</dbReference>
<dbReference type="PANTHER" id="PTHR30461">
    <property type="entry name" value="DNA-INVERTASE FROM LAMBDOID PROPHAGE"/>
    <property type="match status" value="1"/>
</dbReference>
<evidence type="ECO:0000313" key="8">
    <source>
        <dbReference type="Proteomes" id="UP000523000"/>
    </source>
</evidence>
<dbReference type="InterPro" id="IPR006118">
    <property type="entry name" value="Recombinase_CS"/>
</dbReference>
<dbReference type="Pfam" id="PF07508">
    <property type="entry name" value="Recombinase"/>
    <property type="match status" value="1"/>
</dbReference>
<dbReference type="Proteomes" id="UP000523000">
    <property type="component" value="Unassembled WGS sequence"/>
</dbReference>
<dbReference type="PROSITE" id="PS00397">
    <property type="entry name" value="RECOMBINASES_1"/>
    <property type="match status" value="1"/>
</dbReference>
<evidence type="ECO:0000256" key="1">
    <source>
        <dbReference type="ARBA" id="ARBA00022908"/>
    </source>
</evidence>
<dbReference type="SMART" id="SM00857">
    <property type="entry name" value="Resolvase"/>
    <property type="match status" value="1"/>
</dbReference>